<dbReference type="CDD" id="cd01750">
    <property type="entry name" value="GATase1_CobQ"/>
    <property type="match status" value="1"/>
</dbReference>
<evidence type="ECO:0000256" key="2">
    <source>
        <dbReference type="ARBA" id="ARBA00022573"/>
    </source>
</evidence>
<dbReference type="Pfam" id="PF01656">
    <property type="entry name" value="CbiA"/>
    <property type="match status" value="1"/>
</dbReference>
<evidence type="ECO:0000256" key="1">
    <source>
        <dbReference type="ARBA" id="ARBA00004953"/>
    </source>
</evidence>
<dbReference type="RefSeq" id="WP_109603658.1">
    <property type="nucleotide sequence ID" value="NZ_QGGI01000001.1"/>
</dbReference>
<dbReference type="HAMAP" id="MF_00028">
    <property type="entry name" value="CobQ"/>
    <property type="match status" value="1"/>
</dbReference>
<evidence type="ECO:0000256" key="4">
    <source>
        <dbReference type="HAMAP-Rule" id="MF_00028"/>
    </source>
</evidence>
<gene>
    <name evidence="4" type="primary">cobQ</name>
    <name evidence="7" type="ORF">C7380_101246</name>
</gene>
<comment type="similarity">
    <text evidence="4">Belongs to the CobB/CobQ family. CobQ subfamily.</text>
</comment>
<dbReference type="InterPro" id="IPR002586">
    <property type="entry name" value="CobQ/CobB/MinD/ParA_Nub-bd_dom"/>
</dbReference>
<dbReference type="SUPFAM" id="SSF52317">
    <property type="entry name" value="Class I glutamine amidotransferase-like"/>
    <property type="match status" value="1"/>
</dbReference>
<dbReference type="Proteomes" id="UP000245921">
    <property type="component" value="Unassembled WGS sequence"/>
</dbReference>
<dbReference type="InterPro" id="IPR027417">
    <property type="entry name" value="P-loop_NTPase"/>
</dbReference>
<evidence type="ECO:0000313" key="8">
    <source>
        <dbReference type="Proteomes" id="UP000245921"/>
    </source>
</evidence>
<dbReference type="PANTHER" id="PTHR21343:SF1">
    <property type="entry name" value="COBYRIC ACID SYNTHASE"/>
    <property type="match status" value="1"/>
</dbReference>
<accession>A0AA45C9A7</accession>
<evidence type="ECO:0000259" key="6">
    <source>
        <dbReference type="Pfam" id="PF07685"/>
    </source>
</evidence>
<protein>
    <recommendedName>
        <fullName evidence="4">Cobyric acid synthase</fullName>
    </recommendedName>
</protein>
<dbReference type="EMBL" id="QGGI01000001">
    <property type="protein sequence ID" value="PWJ96671.1"/>
    <property type="molecule type" value="Genomic_DNA"/>
</dbReference>
<dbReference type="PANTHER" id="PTHR21343">
    <property type="entry name" value="DETHIOBIOTIN SYNTHETASE"/>
    <property type="match status" value="1"/>
</dbReference>
<dbReference type="Gene3D" id="3.40.50.300">
    <property type="entry name" value="P-loop containing nucleotide triphosphate hydrolases"/>
    <property type="match status" value="1"/>
</dbReference>
<feature type="active site" evidence="4">
    <location>
        <position position="421"/>
    </location>
</feature>
<feature type="domain" description="CobQ/CobB/MinD/ParA nucleotide binding" evidence="5">
    <location>
        <begin position="5"/>
        <end position="229"/>
    </location>
</feature>
<feature type="domain" description="CobB/CobQ-like glutamine amidotransferase" evidence="6">
    <location>
        <begin position="248"/>
        <end position="428"/>
    </location>
</feature>
<dbReference type="InterPro" id="IPR011698">
    <property type="entry name" value="GATase_3"/>
</dbReference>
<dbReference type="InterPro" id="IPR004459">
    <property type="entry name" value="CobQ_synth"/>
</dbReference>
<keyword evidence="8" id="KW-1185">Reference proteome</keyword>
<dbReference type="Gene3D" id="3.40.50.880">
    <property type="match status" value="1"/>
</dbReference>
<keyword evidence="3 4" id="KW-0315">Glutamine amidotransferase</keyword>
<dbReference type="InterPro" id="IPR029062">
    <property type="entry name" value="Class_I_gatase-like"/>
</dbReference>
<comment type="pathway">
    <text evidence="1 4">Cofactor biosynthesis; adenosylcobalamin biosynthesis.</text>
</comment>
<name>A0AA45C9A7_9BACT</name>
<dbReference type="AlphaFoldDB" id="A0AA45C9A7"/>
<comment type="function">
    <text evidence="4">Catalyzes amidations at positions B, D, E, and G on adenosylcobyrinic A,C-diamide. NH(2) groups are provided by glutamine, and one molecule of ATP is hydrogenolyzed for each amidation.</text>
</comment>
<reference evidence="7 8" key="1">
    <citation type="submission" date="2018-05" db="EMBL/GenBank/DDBJ databases">
        <title>Genomic Encyclopedia of Type Strains, Phase IV (KMG-IV): sequencing the most valuable type-strain genomes for metagenomic binning, comparative biology and taxonomic classification.</title>
        <authorList>
            <person name="Goeker M."/>
        </authorList>
    </citation>
    <scope>NUCLEOTIDE SEQUENCE [LARGE SCALE GENOMIC DNA]</scope>
    <source>
        <strain evidence="7 8">DSM 24906</strain>
    </source>
</reference>
<dbReference type="GO" id="GO:0009236">
    <property type="term" value="P:cobalamin biosynthetic process"/>
    <property type="evidence" value="ECO:0007669"/>
    <property type="project" value="UniProtKB-UniRule"/>
</dbReference>
<dbReference type="NCBIfam" id="NF001989">
    <property type="entry name" value="PRK00784.1"/>
    <property type="match status" value="1"/>
</dbReference>
<dbReference type="SUPFAM" id="SSF52540">
    <property type="entry name" value="P-loop containing nucleoside triphosphate hydrolases"/>
    <property type="match status" value="1"/>
</dbReference>
<keyword evidence="2 4" id="KW-0169">Cobalamin biosynthesis</keyword>
<dbReference type="InterPro" id="IPR033949">
    <property type="entry name" value="CobQ_GATase1"/>
</dbReference>
<dbReference type="GO" id="GO:0003824">
    <property type="term" value="F:catalytic activity"/>
    <property type="evidence" value="ECO:0007669"/>
    <property type="project" value="InterPro"/>
</dbReference>
<organism evidence="7 8">
    <name type="scientific">Oceanotoga teriensis</name>
    <dbReference type="NCBI Taxonomy" id="515440"/>
    <lineage>
        <taxon>Bacteria</taxon>
        <taxon>Thermotogati</taxon>
        <taxon>Thermotogota</taxon>
        <taxon>Thermotogae</taxon>
        <taxon>Petrotogales</taxon>
        <taxon>Petrotogaceae</taxon>
        <taxon>Oceanotoga</taxon>
    </lineage>
</organism>
<sequence length="477" mass="54452">MGIPIMIVGTSSDAGKTLISTVICNHLTELGFKVAPFKMQNMSLNSMCSIEGGEMSVAQYIQAIACKKLPSVRFNPILLKPENGKTYVIFNGKYYNKYSPKDYMSDRKKEFFDKGINILNQLLDENDYVIIEGAGSPAEVNLMKYDITNMAVAKAVKAHTIIVTDINLGGSFASIVGTMEIFNEEEKNLVKGFIFNKYYGKKEMLDDGLKYLLDKYNKPTLGIVPYAKHNIPDEDSMKKWNFESGDIDIRIIKTPHISNFADFDPLSWKNGIKYIEKPDNSIPDLLIIPGSKSTVEDLKWLRINGFDDYILKCKQNNSIIMGICGGFQMLTENIEDNFENNENIEGIGLIPLKTIFKKEKITGIKKGYLNFLNSNYDIEGFEIRHGHTETNDHYFCTIKDINGNEYKDGFIKENVIGTYMHGLFNNDHFTDDFLNFLRTKKGLSIKKYNSYSLYDQINNFSKEISKHINFEDILSWH</sequence>
<dbReference type="Pfam" id="PF07685">
    <property type="entry name" value="GATase_3"/>
    <property type="match status" value="1"/>
</dbReference>
<proteinExistence type="inferred from homology"/>
<feature type="active site" description="Nucleophile" evidence="4">
    <location>
        <position position="324"/>
    </location>
</feature>
<comment type="caution">
    <text evidence="7">The sequence shown here is derived from an EMBL/GenBank/DDBJ whole genome shotgun (WGS) entry which is preliminary data.</text>
</comment>
<evidence type="ECO:0000256" key="3">
    <source>
        <dbReference type="ARBA" id="ARBA00022962"/>
    </source>
</evidence>
<dbReference type="NCBIfam" id="TIGR00313">
    <property type="entry name" value="cobQ"/>
    <property type="match status" value="1"/>
</dbReference>
<evidence type="ECO:0000259" key="5">
    <source>
        <dbReference type="Pfam" id="PF01656"/>
    </source>
</evidence>
<evidence type="ECO:0000313" key="7">
    <source>
        <dbReference type="EMBL" id="PWJ96671.1"/>
    </source>
</evidence>
<dbReference type="GO" id="GO:0015420">
    <property type="term" value="F:ABC-type vitamin B12 transporter activity"/>
    <property type="evidence" value="ECO:0007669"/>
    <property type="project" value="UniProtKB-UniRule"/>
</dbReference>
<dbReference type="PROSITE" id="PS51274">
    <property type="entry name" value="GATASE_COBBQ"/>
    <property type="match status" value="1"/>
</dbReference>